<sequence>MSSSSNRHGGDGGEVRASDILVKHQGSRRKASWNDTECQIIKKTTRNSAVFQVKAFHDDILSGKAKFEDIASRFSDCNSAKCAGDLGSPSLRIIPNLTRKISVYLVEEVKSVVNISYYV</sequence>
<comment type="catalytic activity">
    <reaction evidence="1 5">
        <text>[protein]-peptidylproline (omega=180) = [protein]-peptidylproline (omega=0)</text>
        <dbReference type="Rhea" id="RHEA:16237"/>
        <dbReference type="Rhea" id="RHEA-COMP:10747"/>
        <dbReference type="Rhea" id="RHEA-COMP:10748"/>
        <dbReference type="ChEBI" id="CHEBI:83833"/>
        <dbReference type="ChEBI" id="CHEBI:83834"/>
        <dbReference type="EC" id="5.2.1.8"/>
    </reaction>
</comment>
<dbReference type="InterPro" id="IPR051370">
    <property type="entry name" value="PPIase_Pin1"/>
</dbReference>
<dbReference type="Proteomes" id="UP000289738">
    <property type="component" value="Chromosome A06"/>
</dbReference>
<evidence type="ECO:0000259" key="7">
    <source>
        <dbReference type="PROSITE" id="PS50198"/>
    </source>
</evidence>
<evidence type="ECO:0000256" key="6">
    <source>
        <dbReference type="SAM" id="MobiDB-lite"/>
    </source>
</evidence>
<dbReference type="PANTHER" id="PTHR10657:SF41">
    <property type="entry name" value="PEPTIDYL-PROLYL CIS-TRANS ISOMERASE PIN1"/>
    <property type="match status" value="1"/>
</dbReference>
<keyword evidence="2 4" id="KW-0697">Rotamase</keyword>
<gene>
    <name evidence="8" type="ORF">Ahy_A06g029895</name>
</gene>
<dbReference type="Gene3D" id="3.10.50.40">
    <property type="match status" value="1"/>
</dbReference>
<dbReference type="GO" id="GO:0005829">
    <property type="term" value="C:cytosol"/>
    <property type="evidence" value="ECO:0007669"/>
    <property type="project" value="TreeGrafter"/>
</dbReference>
<feature type="domain" description="PpiC" evidence="7">
    <location>
        <begin position="12"/>
        <end position="87"/>
    </location>
</feature>
<evidence type="ECO:0000313" key="9">
    <source>
        <dbReference type="Proteomes" id="UP000289738"/>
    </source>
</evidence>
<dbReference type="PANTHER" id="PTHR10657">
    <property type="entry name" value="PEPTIDYL-PROLYL CIS-TRANS ISOMERASE"/>
    <property type="match status" value="1"/>
</dbReference>
<evidence type="ECO:0000256" key="3">
    <source>
        <dbReference type="ARBA" id="ARBA00023235"/>
    </source>
</evidence>
<evidence type="ECO:0000256" key="4">
    <source>
        <dbReference type="PROSITE-ProRule" id="PRU00278"/>
    </source>
</evidence>
<dbReference type="STRING" id="3818.A0A445CUJ3"/>
<proteinExistence type="predicted"/>
<dbReference type="GO" id="GO:0005634">
    <property type="term" value="C:nucleus"/>
    <property type="evidence" value="ECO:0007669"/>
    <property type="project" value="TreeGrafter"/>
</dbReference>
<reference evidence="8 9" key="1">
    <citation type="submission" date="2019-01" db="EMBL/GenBank/DDBJ databases">
        <title>Sequencing of cultivated peanut Arachis hypogaea provides insights into genome evolution and oil improvement.</title>
        <authorList>
            <person name="Chen X."/>
        </authorList>
    </citation>
    <scope>NUCLEOTIDE SEQUENCE [LARGE SCALE GENOMIC DNA]</scope>
    <source>
        <strain evidence="9">cv. Fuhuasheng</strain>
        <tissue evidence="8">Leaves</tissue>
    </source>
</reference>
<dbReference type="AlphaFoldDB" id="A0A445CUJ3"/>
<dbReference type="GO" id="GO:0003755">
    <property type="term" value="F:peptidyl-prolyl cis-trans isomerase activity"/>
    <property type="evidence" value="ECO:0007669"/>
    <property type="project" value="UniProtKB-UniRule"/>
</dbReference>
<accession>A0A445CUJ3</accession>
<comment type="caution">
    <text evidence="8">The sequence shown here is derived from an EMBL/GenBank/DDBJ whole genome shotgun (WGS) entry which is preliminary data.</text>
</comment>
<dbReference type="InterPro" id="IPR046357">
    <property type="entry name" value="PPIase_dom_sf"/>
</dbReference>
<feature type="region of interest" description="Disordered" evidence="6">
    <location>
        <begin position="1"/>
        <end position="29"/>
    </location>
</feature>
<feature type="compositionally biased region" description="Basic and acidic residues" evidence="6">
    <location>
        <begin position="8"/>
        <end position="17"/>
    </location>
</feature>
<dbReference type="SUPFAM" id="SSF54534">
    <property type="entry name" value="FKBP-like"/>
    <property type="match status" value="1"/>
</dbReference>
<keyword evidence="3 4" id="KW-0413">Isomerase</keyword>
<dbReference type="InterPro" id="IPR000297">
    <property type="entry name" value="PPIase_PpiC"/>
</dbReference>
<dbReference type="Pfam" id="PF00639">
    <property type="entry name" value="Rotamase"/>
    <property type="match status" value="1"/>
</dbReference>
<evidence type="ECO:0000256" key="5">
    <source>
        <dbReference type="RuleBase" id="RU363014"/>
    </source>
</evidence>
<protein>
    <recommendedName>
        <fullName evidence="5">Peptidyl-prolyl cis-trans isomerase</fullName>
        <ecNumber evidence="5">5.2.1.8</ecNumber>
    </recommendedName>
</protein>
<evidence type="ECO:0000313" key="8">
    <source>
        <dbReference type="EMBL" id="RYR54584.1"/>
    </source>
</evidence>
<dbReference type="EMBL" id="SDMP01000006">
    <property type="protein sequence ID" value="RYR54584.1"/>
    <property type="molecule type" value="Genomic_DNA"/>
</dbReference>
<keyword evidence="9" id="KW-1185">Reference proteome</keyword>
<evidence type="ECO:0000256" key="2">
    <source>
        <dbReference type="ARBA" id="ARBA00023110"/>
    </source>
</evidence>
<name>A0A445CUJ3_ARAHY</name>
<evidence type="ECO:0000256" key="1">
    <source>
        <dbReference type="ARBA" id="ARBA00000971"/>
    </source>
</evidence>
<organism evidence="8 9">
    <name type="scientific">Arachis hypogaea</name>
    <name type="common">Peanut</name>
    <dbReference type="NCBI Taxonomy" id="3818"/>
    <lineage>
        <taxon>Eukaryota</taxon>
        <taxon>Viridiplantae</taxon>
        <taxon>Streptophyta</taxon>
        <taxon>Embryophyta</taxon>
        <taxon>Tracheophyta</taxon>
        <taxon>Spermatophyta</taxon>
        <taxon>Magnoliopsida</taxon>
        <taxon>eudicotyledons</taxon>
        <taxon>Gunneridae</taxon>
        <taxon>Pentapetalae</taxon>
        <taxon>rosids</taxon>
        <taxon>fabids</taxon>
        <taxon>Fabales</taxon>
        <taxon>Fabaceae</taxon>
        <taxon>Papilionoideae</taxon>
        <taxon>50 kb inversion clade</taxon>
        <taxon>dalbergioids sensu lato</taxon>
        <taxon>Dalbergieae</taxon>
        <taxon>Pterocarpus clade</taxon>
        <taxon>Arachis</taxon>
    </lineage>
</organism>
<dbReference type="PROSITE" id="PS50198">
    <property type="entry name" value="PPIC_PPIASE_2"/>
    <property type="match status" value="1"/>
</dbReference>
<dbReference type="EC" id="5.2.1.8" evidence="5"/>